<feature type="domain" description="HTH cro/C1-type" evidence="1">
    <location>
        <begin position="20"/>
        <end position="74"/>
    </location>
</feature>
<protein>
    <submittedName>
        <fullName evidence="2">Helix-turn-helix transcriptional regulator</fullName>
    </submittedName>
</protein>
<sequence>MSGIGDRPATPTAAAFGARVRARRTELGWSQETAAHACGVHWTYLGQIERGRRSPRLENIIRFAHGLQTTPGLLLDGLPVPPPINEGAW</sequence>
<keyword evidence="3" id="KW-1185">Reference proteome</keyword>
<gene>
    <name evidence="2" type="ORF">KHQ06_33345</name>
</gene>
<evidence type="ECO:0000313" key="2">
    <source>
        <dbReference type="EMBL" id="QVI20913.1"/>
    </source>
</evidence>
<organism evidence="2 3">
    <name type="scientific">Nocardia tengchongensis</name>
    <dbReference type="NCBI Taxonomy" id="2055889"/>
    <lineage>
        <taxon>Bacteria</taxon>
        <taxon>Bacillati</taxon>
        <taxon>Actinomycetota</taxon>
        <taxon>Actinomycetes</taxon>
        <taxon>Mycobacteriales</taxon>
        <taxon>Nocardiaceae</taxon>
        <taxon>Nocardia</taxon>
    </lineage>
</organism>
<evidence type="ECO:0000259" key="1">
    <source>
        <dbReference type="PROSITE" id="PS50943"/>
    </source>
</evidence>
<dbReference type="InterPro" id="IPR010982">
    <property type="entry name" value="Lambda_DNA-bd_dom_sf"/>
</dbReference>
<name>A0ABX8CLS8_9NOCA</name>
<dbReference type="Proteomes" id="UP000683310">
    <property type="component" value="Chromosome"/>
</dbReference>
<evidence type="ECO:0000313" key="3">
    <source>
        <dbReference type="Proteomes" id="UP000683310"/>
    </source>
</evidence>
<dbReference type="InterPro" id="IPR001387">
    <property type="entry name" value="Cro/C1-type_HTH"/>
</dbReference>
<dbReference type="EMBL" id="CP074371">
    <property type="protein sequence ID" value="QVI20913.1"/>
    <property type="molecule type" value="Genomic_DNA"/>
</dbReference>
<dbReference type="CDD" id="cd00093">
    <property type="entry name" value="HTH_XRE"/>
    <property type="match status" value="1"/>
</dbReference>
<dbReference type="SMART" id="SM00530">
    <property type="entry name" value="HTH_XRE"/>
    <property type="match status" value="1"/>
</dbReference>
<dbReference type="Gene3D" id="1.10.260.40">
    <property type="entry name" value="lambda repressor-like DNA-binding domains"/>
    <property type="match status" value="1"/>
</dbReference>
<accession>A0ABX8CLS8</accession>
<reference evidence="2 3" key="1">
    <citation type="submission" date="2021-04" db="EMBL/GenBank/DDBJ databases">
        <title>Nocardia tengchongensis.</title>
        <authorList>
            <person name="Zhuang k."/>
            <person name="Ran Y."/>
            <person name="Li W."/>
        </authorList>
    </citation>
    <scope>NUCLEOTIDE SEQUENCE [LARGE SCALE GENOMIC DNA]</scope>
    <source>
        <strain evidence="2 3">CFH S0057</strain>
    </source>
</reference>
<dbReference type="Pfam" id="PF01381">
    <property type="entry name" value="HTH_3"/>
    <property type="match status" value="1"/>
</dbReference>
<dbReference type="PROSITE" id="PS50943">
    <property type="entry name" value="HTH_CROC1"/>
    <property type="match status" value="1"/>
</dbReference>
<proteinExistence type="predicted"/>
<dbReference type="SUPFAM" id="SSF47413">
    <property type="entry name" value="lambda repressor-like DNA-binding domains"/>
    <property type="match status" value="1"/>
</dbReference>